<evidence type="ECO:0000256" key="10">
    <source>
        <dbReference type="SAM" id="MobiDB-lite"/>
    </source>
</evidence>
<evidence type="ECO:0000256" key="2">
    <source>
        <dbReference type="ARBA" id="ARBA00022527"/>
    </source>
</evidence>
<dbReference type="EMBL" id="JAIHOM010000008">
    <property type="protein sequence ID" value="MCW6035146.1"/>
    <property type="molecule type" value="Genomic_DNA"/>
</dbReference>
<keyword evidence="13" id="KW-1185">Reference proteome</keyword>
<dbReference type="PROSITE" id="PS00107">
    <property type="entry name" value="PROTEIN_KINASE_ATP"/>
    <property type="match status" value="1"/>
</dbReference>
<dbReference type="SUPFAM" id="SSF56112">
    <property type="entry name" value="Protein kinase-like (PK-like)"/>
    <property type="match status" value="2"/>
</dbReference>
<organism evidence="12 13">
    <name type="scientific">Spirulina subsalsa FACHB-351</name>
    <dbReference type="NCBI Taxonomy" id="234711"/>
    <lineage>
        <taxon>Bacteria</taxon>
        <taxon>Bacillati</taxon>
        <taxon>Cyanobacteriota</taxon>
        <taxon>Cyanophyceae</taxon>
        <taxon>Spirulinales</taxon>
        <taxon>Spirulinaceae</taxon>
        <taxon>Spirulina</taxon>
    </lineage>
</organism>
<proteinExistence type="predicted"/>
<protein>
    <recommendedName>
        <fullName evidence="1">non-specific serine/threonine protein kinase</fullName>
        <ecNumber evidence="1">2.7.11.1</ecNumber>
    </recommendedName>
</protein>
<dbReference type="Proteomes" id="UP001526426">
    <property type="component" value="Unassembled WGS sequence"/>
</dbReference>
<dbReference type="InterPro" id="IPR011044">
    <property type="entry name" value="Quino_amine_DH_bsu"/>
</dbReference>
<evidence type="ECO:0000256" key="7">
    <source>
        <dbReference type="ARBA" id="ARBA00047899"/>
    </source>
</evidence>
<dbReference type="SMART" id="SM00220">
    <property type="entry name" value="S_TKc"/>
    <property type="match status" value="2"/>
</dbReference>
<evidence type="ECO:0000256" key="1">
    <source>
        <dbReference type="ARBA" id="ARBA00012513"/>
    </source>
</evidence>
<dbReference type="InterPro" id="IPR000719">
    <property type="entry name" value="Prot_kinase_dom"/>
</dbReference>
<evidence type="ECO:0000259" key="11">
    <source>
        <dbReference type="PROSITE" id="PS50011"/>
    </source>
</evidence>
<evidence type="ECO:0000313" key="13">
    <source>
        <dbReference type="Proteomes" id="UP001526426"/>
    </source>
</evidence>
<dbReference type="InterPro" id="IPR017441">
    <property type="entry name" value="Protein_kinase_ATP_BS"/>
</dbReference>
<name>A0ABT3L0Y5_9CYAN</name>
<dbReference type="CDD" id="cd14014">
    <property type="entry name" value="STKc_PknB_like"/>
    <property type="match status" value="2"/>
</dbReference>
<evidence type="ECO:0000256" key="3">
    <source>
        <dbReference type="ARBA" id="ARBA00022679"/>
    </source>
</evidence>
<feature type="binding site" evidence="9">
    <location>
        <position position="349"/>
    </location>
    <ligand>
        <name>ATP</name>
        <dbReference type="ChEBI" id="CHEBI:30616"/>
    </ligand>
</feature>
<dbReference type="EC" id="2.7.11.1" evidence="1"/>
<evidence type="ECO:0000256" key="9">
    <source>
        <dbReference type="PROSITE-ProRule" id="PRU10141"/>
    </source>
</evidence>
<dbReference type="SUPFAM" id="SSF50969">
    <property type="entry name" value="YVTN repeat-like/Quinoprotein amine dehydrogenase"/>
    <property type="match status" value="1"/>
</dbReference>
<comment type="catalytic activity">
    <reaction evidence="8">
        <text>L-seryl-[protein] + ATP = O-phospho-L-seryl-[protein] + ADP + H(+)</text>
        <dbReference type="Rhea" id="RHEA:17989"/>
        <dbReference type="Rhea" id="RHEA-COMP:9863"/>
        <dbReference type="Rhea" id="RHEA-COMP:11604"/>
        <dbReference type="ChEBI" id="CHEBI:15378"/>
        <dbReference type="ChEBI" id="CHEBI:29999"/>
        <dbReference type="ChEBI" id="CHEBI:30616"/>
        <dbReference type="ChEBI" id="CHEBI:83421"/>
        <dbReference type="ChEBI" id="CHEBI:456216"/>
        <dbReference type="EC" id="2.7.11.1"/>
    </reaction>
</comment>
<keyword evidence="5 12" id="KW-0418">Kinase</keyword>
<feature type="region of interest" description="Disordered" evidence="10">
    <location>
        <begin position="633"/>
        <end position="652"/>
    </location>
</feature>
<keyword evidence="6 9" id="KW-0067">ATP-binding</keyword>
<comment type="caution">
    <text evidence="12">The sequence shown here is derived from an EMBL/GenBank/DDBJ whole genome shotgun (WGS) entry which is preliminary data.</text>
</comment>
<dbReference type="PANTHER" id="PTHR24363">
    <property type="entry name" value="SERINE/THREONINE PROTEIN KINASE"/>
    <property type="match status" value="1"/>
</dbReference>
<dbReference type="PROSITE" id="PS50011">
    <property type="entry name" value="PROTEIN_KINASE_DOM"/>
    <property type="match status" value="2"/>
</dbReference>
<dbReference type="Gene3D" id="3.30.200.20">
    <property type="entry name" value="Phosphorylase Kinase, domain 1"/>
    <property type="match status" value="1"/>
</dbReference>
<keyword evidence="4 9" id="KW-0547">Nucleotide-binding</keyword>
<evidence type="ECO:0000256" key="6">
    <source>
        <dbReference type="ARBA" id="ARBA00022840"/>
    </source>
</evidence>
<reference evidence="12 13" key="1">
    <citation type="submission" date="2021-08" db="EMBL/GenBank/DDBJ databases">
        <title>Draft genome sequence of Spirulina subsalsa with high tolerance to salinity and hype-accumulation of phycocyanin.</title>
        <authorList>
            <person name="Pei H."/>
            <person name="Jiang L."/>
        </authorList>
    </citation>
    <scope>NUCLEOTIDE SEQUENCE [LARGE SCALE GENOMIC DNA]</scope>
    <source>
        <strain evidence="12 13">FACHB-351</strain>
    </source>
</reference>
<evidence type="ECO:0000313" key="12">
    <source>
        <dbReference type="EMBL" id="MCW6035146.1"/>
    </source>
</evidence>
<feature type="domain" description="Protein kinase" evidence="11">
    <location>
        <begin position="11"/>
        <end position="270"/>
    </location>
</feature>
<evidence type="ECO:0000256" key="8">
    <source>
        <dbReference type="ARBA" id="ARBA00048679"/>
    </source>
</evidence>
<dbReference type="PANTHER" id="PTHR24363:SF0">
    <property type="entry name" value="SERINE_THREONINE KINASE LIKE DOMAIN CONTAINING 1"/>
    <property type="match status" value="1"/>
</dbReference>
<feature type="domain" description="Protein kinase" evidence="11">
    <location>
        <begin position="318"/>
        <end position="579"/>
    </location>
</feature>
<gene>
    <name evidence="12" type="ORF">K4A83_02510</name>
</gene>
<dbReference type="GO" id="GO:0004674">
    <property type="term" value="F:protein serine/threonine kinase activity"/>
    <property type="evidence" value="ECO:0007669"/>
    <property type="project" value="UniProtKB-KW"/>
</dbReference>
<dbReference type="Gene3D" id="1.10.510.10">
    <property type="entry name" value="Transferase(Phosphotransferase) domain 1"/>
    <property type="match status" value="2"/>
</dbReference>
<dbReference type="InterPro" id="IPR011009">
    <property type="entry name" value="Kinase-like_dom_sf"/>
</dbReference>
<sequence length="991" mass="110706">MKLGQILKKRYGITHRLGKGRLCQTYLAEDLQLPGNPQCVVKVFRLQAKHPKIVRLARRIFEQESGILKQLGQESPFAEVLDAFEGDHTFFLVQEFIKGESFGEQLVPGQPWTESQVVGFLLSSLEGLAIAHQQNIIHRNLKPSNLIQRQSDQQWTVIDFGGMRQICALAVNSQGQIGMKGLLSHPGYFPGSERRKPTCSSDLYGLGVMALQALMGVALKDLPKPSPESSEILWREHLTISDPLAQVLAQMVAPDPQERYPSASDALQWLRGTVITVASNDDTLIEVPTASPLIAPPLTVAELLREDPKEPPLLAGRYRILESLGKGGFGTTFLAEDRQMPGHPRCVVKQLKPYRTTPAALKLARRLFDSEAQVLSQLGRHPQIPQLLAHFEENNEFYLVQEYIEGHDLEKELPLGHKLDELTVIALLRDILQVLKFVHDQKVIHRDIKPANIRRREDGKIVLIDFGAVKQIGEHLETFDKTLLTVSIGTPGYIPGEQAQGKPKLSSDVYSVGIIGIQALTGLNPEYLKEHKKTGELRWRDHATVSPYLAKIINKMVRYDFRHRYPSATEALAALDDLLAHPNKPVISLTYWLTWLEDNRVLGGIGMAIIALASAFLALSLFPGAPELNLSPANPVEEAGSGESGEGGAETMTLPQLPSRQMVALPFEEVVDAQYTMREGIVVVGNNPNQLYLYYPRSRRRVRINLPGAPLMVSISPNGQFAVVGHQDSLSWVNLQREQIEKTLPLPHPPFHLVLTDRNWVYGSLANHQPLFAVDLNSGEEILLSDSRHYGETVYVLDGSQNNLYGIVKGEDRNSAILRQVNIAQGGPVFGRDTPIRADVPVGQPVGFLQDGRLLTSNGVLLGVAPTGEVREVQKLEGAQSPMFNVRTRWIGSDRQKILLGLHGERMNPEEFNRLSWWSYNELTPRKTYELPPLGNQPEAPATWSNFVFMNHQGEQFYVILQGREYHVRDRLTAPEQYSLLIGRIEDIVAR</sequence>
<accession>A0ABT3L0Y5</accession>
<evidence type="ECO:0000256" key="4">
    <source>
        <dbReference type="ARBA" id="ARBA00022741"/>
    </source>
</evidence>
<evidence type="ECO:0000256" key="5">
    <source>
        <dbReference type="ARBA" id="ARBA00022777"/>
    </source>
</evidence>
<keyword evidence="3" id="KW-0808">Transferase</keyword>
<keyword evidence="2 12" id="KW-0723">Serine/threonine-protein kinase</keyword>
<comment type="catalytic activity">
    <reaction evidence="7">
        <text>L-threonyl-[protein] + ATP = O-phospho-L-threonyl-[protein] + ADP + H(+)</text>
        <dbReference type="Rhea" id="RHEA:46608"/>
        <dbReference type="Rhea" id="RHEA-COMP:11060"/>
        <dbReference type="Rhea" id="RHEA-COMP:11605"/>
        <dbReference type="ChEBI" id="CHEBI:15378"/>
        <dbReference type="ChEBI" id="CHEBI:30013"/>
        <dbReference type="ChEBI" id="CHEBI:30616"/>
        <dbReference type="ChEBI" id="CHEBI:61977"/>
        <dbReference type="ChEBI" id="CHEBI:456216"/>
        <dbReference type="EC" id="2.7.11.1"/>
    </reaction>
</comment>
<dbReference type="Pfam" id="PF00069">
    <property type="entry name" value="Pkinase"/>
    <property type="match status" value="2"/>
</dbReference>